<keyword evidence="2" id="KW-1185">Reference proteome</keyword>
<evidence type="ECO:0000313" key="2">
    <source>
        <dbReference type="Proteomes" id="UP000277212"/>
    </source>
</evidence>
<sequence length="78" mass="8893">MHPRQAKVHTINASSNCPVFFFSFLAIGIRTHTHPTLEAVHRGWHPAPYRISPRPGGLGPHTPRLSLLLFFFFSLNQY</sequence>
<dbReference type="AlphaFoldDB" id="A0A3M2S8R7"/>
<organism evidence="1 2">
    <name type="scientific">Fusarium kuroshium</name>
    <dbReference type="NCBI Taxonomy" id="2010991"/>
    <lineage>
        <taxon>Eukaryota</taxon>
        <taxon>Fungi</taxon>
        <taxon>Dikarya</taxon>
        <taxon>Ascomycota</taxon>
        <taxon>Pezizomycotina</taxon>
        <taxon>Sordariomycetes</taxon>
        <taxon>Hypocreomycetidae</taxon>
        <taxon>Hypocreales</taxon>
        <taxon>Nectriaceae</taxon>
        <taxon>Fusarium</taxon>
        <taxon>Fusarium solani species complex</taxon>
    </lineage>
</organism>
<gene>
    <name evidence="1" type="ORF">CDV36_006365</name>
</gene>
<name>A0A3M2S8R7_9HYPO</name>
<proteinExistence type="predicted"/>
<dbReference type="EMBL" id="NKUJ01000096">
    <property type="protein sequence ID" value="RMJ13944.1"/>
    <property type="molecule type" value="Genomic_DNA"/>
</dbReference>
<reference evidence="1 2" key="1">
    <citation type="submission" date="2017-06" db="EMBL/GenBank/DDBJ databases">
        <title>Comparative genomic analysis of Ambrosia Fusariam Clade fungi.</title>
        <authorList>
            <person name="Stajich J.E."/>
            <person name="Carrillo J."/>
            <person name="Kijimoto T."/>
            <person name="Eskalen A."/>
            <person name="O'Donnell K."/>
            <person name="Kasson M."/>
        </authorList>
    </citation>
    <scope>NUCLEOTIDE SEQUENCE [LARGE SCALE GENOMIC DNA]</scope>
    <source>
        <strain evidence="1">UCR3666</strain>
    </source>
</reference>
<protein>
    <submittedName>
        <fullName evidence="1">Uncharacterized protein</fullName>
    </submittedName>
</protein>
<dbReference type="Proteomes" id="UP000277212">
    <property type="component" value="Unassembled WGS sequence"/>
</dbReference>
<comment type="caution">
    <text evidence="1">The sequence shown here is derived from an EMBL/GenBank/DDBJ whole genome shotgun (WGS) entry which is preliminary data.</text>
</comment>
<evidence type="ECO:0000313" key="1">
    <source>
        <dbReference type="EMBL" id="RMJ13944.1"/>
    </source>
</evidence>
<accession>A0A3M2S8R7</accession>